<sequence length="215" mass="23450">MSTVCCLSVGHQTCVNTTPQSIKIGSAKTNFVSPPQNEGTCSLSIGIRFHNWNCYGSFAMMEQIIGNKVCCKSWFHYRCCPIEDGVCCGGGNQCCPRNQKCLLMGINNFCVKEEFTHKSGKNSGRSGSVVPSALTENPGSSFVRLLIQLPSKAYRKKNLCQFKLWMMELLVALALLSFTAGVFGDCSDVCKHSETCCNTSEGWKCCPFASAVCCP</sequence>
<name>A0A8X7CJM3_9ARAC</name>
<evidence type="ECO:0000313" key="4">
    <source>
        <dbReference type="EMBL" id="GFY68075.1"/>
    </source>
</evidence>
<keyword evidence="5" id="KW-1185">Reference proteome</keyword>
<gene>
    <name evidence="4" type="primary">NCL1_39230</name>
    <name evidence="4" type="ORF">TNIN_33121</name>
</gene>
<keyword evidence="2" id="KW-0812">Transmembrane</keyword>
<feature type="domain" description="Granulins" evidence="3">
    <location>
        <begin position="70"/>
        <end position="102"/>
    </location>
</feature>
<evidence type="ECO:0000259" key="3">
    <source>
        <dbReference type="Pfam" id="PF00396"/>
    </source>
</evidence>
<keyword evidence="2" id="KW-0472">Membrane</keyword>
<dbReference type="Pfam" id="PF00396">
    <property type="entry name" value="Granulin"/>
    <property type="match status" value="1"/>
</dbReference>
<dbReference type="EMBL" id="BMAV01016868">
    <property type="protein sequence ID" value="GFY68075.1"/>
    <property type="molecule type" value="Genomic_DNA"/>
</dbReference>
<keyword evidence="1" id="KW-1015">Disulfide bond</keyword>
<evidence type="ECO:0000256" key="2">
    <source>
        <dbReference type="SAM" id="Phobius"/>
    </source>
</evidence>
<proteinExistence type="predicted"/>
<dbReference type="InterPro" id="IPR037277">
    <property type="entry name" value="Granulin_sf"/>
</dbReference>
<comment type="caution">
    <text evidence="4">The sequence shown here is derived from an EMBL/GenBank/DDBJ whole genome shotgun (WGS) entry which is preliminary data.</text>
</comment>
<dbReference type="Proteomes" id="UP000886998">
    <property type="component" value="Unassembled WGS sequence"/>
</dbReference>
<dbReference type="OrthoDB" id="6436124at2759"/>
<reference evidence="4" key="1">
    <citation type="submission" date="2020-08" db="EMBL/GenBank/DDBJ databases">
        <title>Multicomponent nature underlies the extraordinary mechanical properties of spider dragline silk.</title>
        <authorList>
            <person name="Kono N."/>
            <person name="Nakamura H."/>
            <person name="Mori M."/>
            <person name="Yoshida Y."/>
            <person name="Ohtoshi R."/>
            <person name="Malay A.D."/>
            <person name="Moran D.A.P."/>
            <person name="Tomita M."/>
            <person name="Numata K."/>
            <person name="Arakawa K."/>
        </authorList>
    </citation>
    <scope>NUCLEOTIDE SEQUENCE</scope>
</reference>
<keyword evidence="2" id="KW-1133">Transmembrane helix</keyword>
<dbReference type="InterPro" id="IPR000118">
    <property type="entry name" value="Granulin"/>
</dbReference>
<dbReference type="AlphaFoldDB" id="A0A8X7CJM3"/>
<dbReference type="Gene3D" id="2.10.25.160">
    <property type="entry name" value="Granulin"/>
    <property type="match status" value="1"/>
</dbReference>
<feature type="transmembrane region" description="Helical" evidence="2">
    <location>
        <begin position="164"/>
        <end position="183"/>
    </location>
</feature>
<accession>A0A8X7CJM3</accession>
<evidence type="ECO:0000313" key="5">
    <source>
        <dbReference type="Proteomes" id="UP000886998"/>
    </source>
</evidence>
<protein>
    <submittedName>
        <fullName evidence="4">Granulin</fullName>
    </submittedName>
</protein>
<evidence type="ECO:0000256" key="1">
    <source>
        <dbReference type="ARBA" id="ARBA00023157"/>
    </source>
</evidence>
<organism evidence="4 5">
    <name type="scientific">Trichonephila inaurata madagascariensis</name>
    <dbReference type="NCBI Taxonomy" id="2747483"/>
    <lineage>
        <taxon>Eukaryota</taxon>
        <taxon>Metazoa</taxon>
        <taxon>Ecdysozoa</taxon>
        <taxon>Arthropoda</taxon>
        <taxon>Chelicerata</taxon>
        <taxon>Arachnida</taxon>
        <taxon>Araneae</taxon>
        <taxon>Araneomorphae</taxon>
        <taxon>Entelegynae</taxon>
        <taxon>Araneoidea</taxon>
        <taxon>Nephilidae</taxon>
        <taxon>Trichonephila</taxon>
        <taxon>Trichonephila inaurata</taxon>
    </lineage>
</organism>